<evidence type="ECO:0000256" key="12">
    <source>
        <dbReference type="ARBA" id="ARBA00063415"/>
    </source>
</evidence>
<evidence type="ECO:0000256" key="11">
    <source>
        <dbReference type="ARBA" id="ARBA00058057"/>
    </source>
</evidence>
<dbReference type="GO" id="GO:0000387">
    <property type="term" value="P:spliceosomal snRNP assembly"/>
    <property type="evidence" value="ECO:0007669"/>
    <property type="project" value="UniProtKB-UniRule"/>
</dbReference>
<comment type="subcellular location">
    <subcellularLocation>
        <location evidence="2">Cytoplasm</location>
        <location evidence="2">Cytosol</location>
    </subcellularLocation>
    <subcellularLocation>
        <location evidence="1 13">Nucleus</location>
    </subcellularLocation>
</comment>
<evidence type="ECO:0000256" key="2">
    <source>
        <dbReference type="ARBA" id="ARBA00004514"/>
    </source>
</evidence>
<comment type="similarity">
    <text evidence="3 13">Belongs to the snRNP Sm proteins family.</text>
</comment>
<evidence type="ECO:0000259" key="14">
    <source>
        <dbReference type="PROSITE" id="PS52002"/>
    </source>
</evidence>
<evidence type="ECO:0000313" key="15">
    <source>
        <dbReference type="Proteomes" id="UP000887540"/>
    </source>
</evidence>
<organism evidence="15 16">
    <name type="scientific">Acrobeloides nanus</name>
    <dbReference type="NCBI Taxonomy" id="290746"/>
    <lineage>
        <taxon>Eukaryota</taxon>
        <taxon>Metazoa</taxon>
        <taxon>Ecdysozoa</taxon>
        <taxon>Nematoda</taxon>
        <taxon>Chromadorea</taxon>
        <taxon>Rhabditida</taxon>
        <taxon>Tylenchina</taxon>
        <taxon>Cephalobomorpha</taxon>
        <taxon>Cephaloboidea</taxon>
        <taxon>Cephalobidae</taxon>
        <taxon>Acrobeloides</taxon>
    </lineage>
</organism>
<dbReference type="Pfam" id="PF01423">
    <property type="entry name" value="LSM"/>
    <property type="match status" value="1"/>
</dbReference>
<keyword evidence="15" id="KW-1185">Reference proteome</keyword>
<dbReference type="WBParaSite" id="ACRNAN_Path_403.g1528.t1">
    <property type="protein sequence ID" value="ACRNAN_Path_403.g1528.t1"/>
    <property type="gene ID" value="ACRNAN_Path_403.g1528"/>
</dbReference>
<keyword evidence="8 13" id="KW-0508">mRNA splicing</keyword>
<evidence type="ECO:0000313" key="16">
    <source>
        <dbReference type="WBParaSite" id="ACRNAN_Path_403.g1528.t1"/>
    </source>
</evidence>
<dbReference type="PANTHER" id="PTHR11193">
    <property type="entry name" value="SMALL NUCLEAR RIBONUCLEOPROTEIN E"/>
    <property type="match status" value="1"/>
</dbReference>
<reference evidence="16" key="1">
    <citation type="submission" date="2022-11" db="UniProtKB">
        <authorList>
            <consortium name="WormBaseParasite"/>
        </authorList>
    </citation>
    <scope>IDENTIFICATION</scope>
</reference>
<evidence type="ECO:0000256" key="13">
    <source>
        <dbReference type="RuleBase" id="RU365053"/>
    </source>
</evidence>
<comment type="function">
    <text evidence="11 13">Plays a role in pre-mRNA splicing as a core component of the spliceosomal U1, U2, U4 and U5 small nuclear ribonucleoproteins (snRNPs), the building blocks of the spliceosome.</text>
</comment>
<dbReference type="AlphaFoldDB" id="A0A914C694"/>
<evidence type="ECO:0000256" key="7">
    <source>
        <dbReference type="ARBA" id="ARBA00022884"/>
    </source>
</evidence>
<evidence type="ECO:0000256" key="10">
    <source>
        <dbReference type="ARBA" id="ARBA00023274"/>
    </source>
</evidence>
<accession>A0A914C694</accession>
<keyword evidence="9 13" id="KW-0539">Nucleus</keyword>
<dbReference type="InterPro" id="IPR047575">
    <property type="entry name" value="Sm"/>
</dbReference>
<evidence type="ECO:0000256" key="1">
    <source>
        <dbReference type="ARBA" id="ARBA00004123"/>
    </source>
</evidence>
<keyword evidence="5 13" id="KW-0507">mRNA processing</keyword>
<dbReference type="InterPro" id="IPR027078">
    <property type="entry name" value="snRNP-E"/>
</dbReference>
<keyword evidence="6 13" id="KW-0747">Spliceosome</keyword>
<dbReference type="GO" id="GO:0005682">
    <property type="term" value="C:U5 snRNP"/>
    <property type="evidence" value="ECO:0007669"/>
    <property type="project" value="UniProtKB-UniRule"/>
</dbReference>
<dbReference type="GO" id="GO:0046540">
    <property type="term" value="C:U4/U6 x U5 tri-snRNP complex"/>
    <property type="evidence" value="ECO:0007669"/>
    <property type="project" value="UniProtKB-UniRule"/>
</dbReference>
<dbReference type="Proteomes" id="UP000887540">
    <property type="component" value="Unplaced"/>
</dbReference>
<dbReference type="GO" id="GO:0003723">
    <property type="term" value="F:RNA binding"/>
    <property type="evidence" value="ECO:0007669"/>
    <property type="project" value="UniProtKB-KW"/>
</dbReference>
<comment type="subunit">
    <text evidence="12">Core component of the spliceosomal U1, U2, U4 and U5 small nuclear ribonucleoproteins (snRNPs), the building blocks of the spliceosome.</text>
</comment>
<dbReference type="FunFam" id="2.30.30.100:FF:000013">
    <property type="entry name" value="Small nuclear ribonucleoprotein E"/>
    <property type="match status" value="1"/>
</dbReference>
<dbReference type="InterPro" id="IPR001163">
    <property type="entry name" value="Sm_dom_euk/arc"/>
</dbReference>
<evidence type="ECO:0000256" key="9">
    <source>
        <dbReference type="ARBA" id="ARBA00023242"/>
    </source>
</evidence>
<dbReference type="GO" id="GO:0005829">
    <property type="term" value="C:cytosol"/>
    <property type="evidence" value="ECO:0007669"/>
    <property type="project" value="UniProtKB-SubCell"/>
</dbReference>
<dbReference type="Gene3D" id="2.30.30.100">
    <property type="match status" value="1"/>
</dbReference>
<proteinExistence type="inferred from homology"/>
<evidence type="ECO:0000256" key="4">
    <source>
        <dbReference type="ARBA" id="ARBA00022490"/>
    </source>
</evidence>
<evidence type="ECO:0000256" key="8">
    <source>
        <dbReference type="ARBA" id="ARBA00023187"/>
    </source>
</evidence>
<dbReference type="SMART" id="SM00651">
    <property type="entry name" value="Sm"/>
    <property type="match status" value="1"/>
</dbReference>
<keyword evidence="4" id="KW-0963">Cytoplasm</keyword>
<dbReference type="InterPro" id="IPR010920">
    <property type="entry name" value="LSM_dom_sf"/>
</dbReference>
<dbReference type="GO" id="GO:0005687">
    <property type="term" value="C:U4 snRNP"/>
    <property type="evidence" value="ECO:0007669"/>
    <property type="project" value="UniProtKB-UniRule"/>
</dbReference>
<dbReference type="CDD" id="cd01718">
    <property type="entry name" value="Sm_E"/>
    <property type="match status" value="1"/>
</dbReference>
<feature type="domain" description="Sm" evidence="14">
    <location>
        <begin position="16"/>
        <end position="89"/>
    </location>
</feature>
<keyword evidence="7 13" id="KW-0694">RNA-binding</keyword>
<dbReference type="GO" id="GO:0005686">
    <property type="term" value="C:U2 snRNP"/>
    <property type="evidence" value="ECO:0007669"/>
    <property type="project" value="UniProtKB-UniRule"/>
</dbReference>
<dbReference type="GO" id="GO:0005681">
    <property type="term" value="C:spliceosomal complex"/>
    <property type="evidence" value="ECO:0007669"/>
    <property type="project" value="UniProtKB-KW"/>
</dbReference>
<protein>
    <recommendedName>
        <fullName evidence="13">Small nuclear ribonucleoprotein E</fullName>
        <shortName evidence="13">snRNP-E</shortName>
    </recommendedName>
    <alternativeName>
        <fullName evidence="13">Sm protein E</fullName>
    </alternativeName>
</protein>
<evidence type="ECO:0000256" key="3">
    <source>
        <dbReference type="ARBA" id="ARBA00006850"/>
    </source>
</evidence>
<dbReference type="GO" id="GO:0005685">
    <property type="term" value="C:U1 snRNP"/>
    <property type="evidence" value="ECO:0007669"/>
    <property type="project" value="UniProtKB-UniRule"/>
</dbReference>
<name>A0A914C694_9BILA</name>
<dbReference type="SUPFAM" id="SSF50182">
    <property type="entry name" value="Sm-like ribonucleoproteins"/>
    <property type="match status" value="1"/>
</dbReference>
<dbReference type="PROSITE" id="PS52002">
    <property type="entry name" value="SM"/>
    <property type="match status" value="1"/>
</dbReference>
<evidence type="ECO:0000256" key="6">
    <source>
        <dbReference type="ARBA" id="ARBA00022728"/>
    </source>
</evidence>
<sequence>MPPATSKVQKVMVQPINLIFRCLQSRSRVQIWLYEDINHRIEGYIIGFDEYMNIVIDEAEELKTKTNERKKLGKILLKGDNITLIQTVQ</sequence>
<evidence type="ECO:0000256" key="5">
    <source>
        <dbReference type="ARBA" id="ARBA00022664"/>
    </source>
</evidence>
<keyword evidence="10 13" id="KW-0687">Ribonucleoprotein</keyword>